<keyword evidence="9" id="KW-1185">Reference proteome</keyword>
<sequence>MSSVLTTMAKSSRFTPYSFAVVSSVLSSSSLYSTIRSTPNKTKRTTTTTTMPSLSYLVRPSSSIINSGNDERSYGNTTTSHRQFYDVQRRTIKAGTSQTSIRSDFRRLQLSSLPPCYPSSNKLLLPKLKTTASNYSSQQVPLFKFFSTTTNSGTDNDKDDDDIINDAISSLPPPKYYESRLIRMNKTNNGIETDSYDRVKRKDRLSPTRDLNYTSEMWRKHKSPWRHLIITATIFKDSPFQRLLFPDFTIITSISIMLSAIALHGDFFTGLTGLEFINNLERLEKSMEPLSTTLGTIIALLLGYRVNTTYDRYCDARTMWGELTNASRDLARNVCTYIPTHNKNKNKNIAYDDDDDDDDDTNKNHDMILMIRNKQRLLNLIRMYPIALHFFLTTKGSHHNLSRKDSDFGKQVFIEFRAECLDSWNIYDNDGDVVINNNNSNDDDGSNYDDDPDLIRIFDGFQDKKHYPLLILNMMELDRQIQRMTSGPFERILRTPMPTAFTRYASRVTTLWAYTVPFGLITYFGPYFNPIGSLFVCYCVMAIDDIGIQLEEPFNIMPQRQYSDGIVDAVNLIETSFIAQNNPKGNSNEQISIKYLSERTNESDT</sequence>
<evidence type="ECO:0000256" key="2">
    <source>
        <dbReference type="ARBA" id="ARBA00022448"/>
    </source>
</evidence>
<proteinExistence type="predicted"/>
<keyword evidence="2" id="KW-0813">Transport</keyword>
<organism evidence="8 9">
    <name type="scientific">Fragilariopsis cylindrus CCMP1102</name>
    <dbReference type="NCBI Taxonomy" id="635003"/>
    <lineage>
        <taxon>Eukaryota</taxon>
        <taxon>Sar</taxon>
        <taxon>Stramenopiles</taxon>
        <taxon>Ochrophyta</taxon>
        <taxon>Bacillariophyta</taxon>
        <taxon>Bacillariophyceae</taxon>
        <taxon>Bacillariophycidae</taxon>
        <taxon>Bacillariales</taxon>
        <taxon>Bacillariaceae</taxon>
        <taxon>Fragilariopsis</taxon>
    </lineage>
</organism>
<evidence type="ECO:0000256" key="7">
    <source>
        <dbReference type="ARBA" id="ARBA00023136"/>
    </source>
</evidence>
<dbReference type="PANTHER" id="PTHR33281:SF19">
    <property type="entry name" value="VOLTAGE-DEPENDENT ANION CHANNEL-FORMING PROTEIN YNEE"/>
    <property type="match status" value="1"/>
</dbReference>
<dbReference type="PANTHER" id="PTHR33281">
    <property type="entry name" value="UPF0187 PROTEIN YNEE"/>
    <property type="match status" value="1"/>
</dbReference>
<evidence type="ECO:0000256" key="1">
    <source>
        <dbReference type="ARBA" id="ARBA00004651"/>
    </source>
</evidence>
<protein>
    <submittedName>
        <fullName evidence="8">Uncharacterized protein</fullName>
    </submittedName>
</protein>
<keyword evidence="7" id="KW-0472">Membrane</keyword>
<evidence type="ECO:0000256" key="3">
    <source>
        <dbReference type="ARBA" id="ARBA00022475"/>
    </source>
</evidence>
<dbReference type="KEGG" id="fcy:FRACYDRAFT_238546"/>
<keyword evidence="6" id="KW-0406">Ion transport</keyword>
<dbReference type="Pfam" id="PF25539">
    <property type="entry name" value="Bestrophin_2"/>
    <property type="match status" value="2"/>
</dbReference>
<dbReference type="GO" id="GO:0005254">
    <property type="term" value="F:chloride channel activity"/>
    <property type="evidence" value="ECO:0007669"/>
    <property type="project" value="InterPro"/>
</dbReference>
<evidence type="ECO:0000256" key="4">
    <source>
        <dbReference type="ARBA" id="ARBA00022692"/>
    </source>
</evidence>
<evidence type="ECO:0000313" key="9">
    <source>
        <dbReference type="Proteomes" id="UP000095751"/>
    </source>
</evidence>
<dbReference type="GO" id="GO:0005886">
    <property type="term" value="C:plasma membrane"/>
    <property type="evidence" value="ECO:0007669"/>
    <property type="project" value="UniProtKB-SubCell"/>
</dbReference>
<gene>
    <name evidence="8" type="ORF">FRACYDRAFT_238546</name>
</gene>
<name>A0A1E7FIW1_9STRA</name>
<dbReference type="InParanoid" id="A0A1E7FIW1"/>
<keyword evidence="5" id="KW-1133">Transmembrane helix</keyword>
<reference evidence="8 9" key="1">
    <citation type="submission" date="2016-09" db="EMBL/GenBank/DDBJ databases">
        <title>Extensive genetic diversity and differential bi-allelic expression allows diatom success in the polar Southern Ocean.</title>
        <authorList>
            <consortium name="DOE Joint Genome Institute"/>
            <person name="Mock T."/>
            <person name="Otillar R.P."/>
            <person name="Strauss J."/>
            <person name="Dupont C."/>
            <person name="Frickenhaus S."/>
            <person name="Maumus F."/>
            <person name="Mcmullan M."/>
            <person name="Sanges R."/>
            <person name="Schmutz J."/>
            <person name="Toseland A."/>
            <person name="Valas R."/>
            <person name="Veluchamy A."/>
            <person name="Ward B.J."/>
            <person name="Allen A."/>
            <person name="Barry K."/>
            <person name="Falciatore A."/>
            <person name="Ferrante M."/>
            <person name="Fortunato A.E."/>
            <person name="Gloeckner G."/>
            <person name="Gruber A."/>
            <person name="Hipkin R."/>
            <person name="Janech M."/>
            <person name="Kroth P."/>
            <person name="Leese F."/>
            <person name="Lindquist E."/>
            <person name="Lyon B.R."/>
            <person name="Martin J."/>
            <person name="Mayer C."/>
            <person name="Parker M."/>
            <person name="Quesneville H."/>
            <person name="Raymond J."/>
            <person name="Uhlig C."/>
            <person name="Valentin K.U."/>
            <person name="Worden A.Z."/>
            <person name="Armbrust E.V."/>
            <person name="Bowler C."/>
            <person name="Green B."/>
            <person name="Moulton V."/>
            <person name="Van Oosterhout C."/>
            <person name="Grigoriev I."/>
        </authorList>
    </citation>
    <scope>NUCLEOTIDE SEQUENCE [LARGE SCALE GENOMIC DNA]</scope>
    <source>
        <strain evidence="8 9">CCMP1102</strain>
    </source>
</reference>
<dbReference type="OrthoDB" id="1368at2759"/>
<dbReference type="EMBL" id="KV784357">
    <property type="protein sequence ID" value="OEU18112.1"/>
    <property type="molecule type" value="Genomic_DNA"/>
</dbReference>
<comment type="subcellular location">
    <subcellularLocation>
        <location evidence="1">Cell membrane</location>
        <topology evidence="1">Multi-pass membrane protein</topology>
    </subcellularLocation>
</comment>
<evidence type="ECO:0000256" key="6">
    <source>
        <dbReference type="ARBA" id="ARBA00023065"/>
    </source>
</evidence>
<dbReference type="InterPro" id="IPR044669">
    <property type="entry name" value="YneE/VCCN1/2-like"/>
</dbReference>
<evidence type="ECO:0000256" key="5">
    <source>
        <dbReference type="ARBA" id="ARBA00022989"/>
    </source>
</evidence>
<evidence type="ECO:0000313" key="8">
    <source>
        <dbReference type="EMBL" id="OEU18112.1"/>
    </source>
</evidence>
<accession>A0A1E7FIW1</accession>
<dbReference type="AlphaFoldDB" id="A0A1E7FIW1"/>
<keyword evidence="4" id="KW-0812">Transmembrane</keyword>
<keyword evidence="3" id="KW-1003">Cell membrane</keyword>
<dbReference type="Proteomes" id="UP000095751">
    <property type="component" value="Unassembled WGS sequence"/>
</dbReference>